<dbReference type="RefSeq" id="WP_200878214.1">
    <property type="nucleotide sequence ID" value="NZ_JAJODE010000014.1"/>
</dbReference>
<reference evidence="1 2" key="1">
    <citation type="journal article" date="2023" name="Antonie Van Leeuwenhoek">
        <title>Unveiling the genomic potential of a novel thermostable glycoside hydrolases producing Neobacillus sedimentimangrovi UE25.</title>
        <authorList>
            <person name="Ejaz U."/>
            <person name="Saleem F."/>
            <person name="Rashid R."/>
            <person name="Hasan K.A."/>
            <person name="Syed M.N."/>
            <person name="Sohail M."/>
        </authorList>
    </citation>
    <scope>NUCLEOTIDE SEQUENCE [LARGE SCALE GENOMIC DNA]</scope>
    <source>
        <strain evidence="1 2">UE25</strain>
    </source>
</reference>
<proteinExistence type="predicted"/>
<evidence type="ECO:0000313" key="2">
    <source>
        <dbReference type="Proteomes" id="UP001162836"/>
    </source>
</evidence>
<protein>
    <recommendedName>
        <fullName evidence="3">DUF1653 domain-containing protein</fullName>
    </recommendedName>
</protein>
<comment type="caution">
    <text evidence="1">The sequence shown here is derived from an EMBL/GenBank/DDBJ whole genome shotgun (WGS) entry which is preliminary data.</text>
</comment>
<dbReference type="Proteomes" id="UP001162836">
    <property type="component" value="Unassembled WGS sequence"/>
</dbReference>
<sequence length="48" mass="5694">MKDKSYVLYKGKKYVILYQYSSGFCEIKEVDSLYHVEFVHSTELIPIT</sequence>
<evidence type="ECO:0008006" key="3">
    <source>
        <dbReference type="Google" id="ProtNLM"/>
    </source>
</evidence>
<accession>A0ABS8QH88</accession>
<evidence type="ECO:0000313" key="1">
    <source>
        <dbReference type="EMBL" id="MCD4838628.1"/>
    </source>
</evidence>
<gene>
    <name evidence="1" type="ORF">LRS37_07030</name>
</gene>
<organism evidence="1 2">
    <name type="scientific">Neobacillus sedimentimangrovi</name>
    <dbReference type="NCBI Taxonomy" id="2699460"/>
    <lineage>
        <taxon>Bacteria</taxon>
        <taxon>Bacillati</taxon>
        <taxon>Bacillota</taxon>
        <taxon>Bacilli</taxon>
        <taxon>Bacillales</taxon>
        <taxon>Bacillaceae</taxon>
        <taxon>Neobacillus</taxon>
    </lineage>
</organism>
<keyword evidence="2" id="KW-1185">Reference proteome</keyword>
<dbReference type="EMBL" id="JAJODE010000014">
    <property type="protein sequence ID" value="MCD4838628.1"/>
    <property type="molecule type" value="Genomic_DNA"/>
</dbReference>
<name>A0ABS8QH88_9BACI</name>